<keyword evidence="2" id="KW-1185">Reference proteome</keyword>
<sequence length="79" mass="9111">MSILNQYESTDSFMFLLHTVKNVPTLGKMAEWLWRVTQGFCLIQSNWRAFSWALPAGVRIPLLSNLEPCFCWPSTAVME</sequence>
<protein>
    <submittedName>
        <fullName evidence="1">Uncharacterized protein</fullName>
    </submittedName>
</protein>
<evidence type="ECO:0000313" key="1">
    <source>
        <dbReference type="EMBL" id="EMC99344.1"/>
    </source>
</evidence>
<proteinExistence type="predicted"/>
<dbReference type="GeneID" id="19113933"/>
<accession>M2NIX1</accession>
<evidence type="ECO:0000313" key="2">
    <source>
        <dbReference type="Proteomes" id="UP000011761"/>
    </source>
</evidence>
<dbReference type="RefSeq" id="XP_007674245.1">
    <property type="nucleotide sequence ID" value="XM_007676055.1"/>
</dbReference>
<dbReference type="Proteomes" id="UP000011761">
    <property type="component" value="Unassembled WGS sequence"/>
</dbReference>
<dbReference type="AlphaFoldDB" id="M2NIX1"/>
<organism evidence="1 2">
    <name type="scientific">Baudoinia panamericana (strain UAMH 10762)</name>
    <name type="common">Angels' share fungus</name>
    <name type="synonym">Baudoinia compniacensis (strain UAMH 10762)</name>
    <dbReference type="NCBI Taxonomy" id="717646"/>
    <lineage>
        <taxon>Eukaryota</taxon>
        <taxon>Fungi</taxon>
        <taxon>Dikarya</taxon>
        <taxon>Ascomycota</taxon>
        <taxon>Pezizomycotina</taxon>
        <taxon>Dothideomycetes</taxon>
        <taxon>Dothideomycetidae</taxon>
        <taxon>Mycosphaerellales</taxon>
        <taxon>Teratosphaeriaceae</taxon>
        <taxon>Baudoinia</taxon>
    </lineage>
</organism>
<dbReference type="HOGENOM" id="CLU_2605659_0_0_1"/>
<gene>
    <name evidence="1" type="ORF">BAUCODRAFT_399912</name>
</gene>
<name>M2NIX1_BAUPA</name>
<reference evidence="1 2" key="1">
    <citation type="journal article" date="2012" name="PLoS Pathog.">
        <title>Diverse lifestyles and strategies of plant pathogenesis encoded in the genomes of eighteen Dothideomycetes fungi.</title>
        <authorList>
            <person name="Ohm R.A."/>
            <person name="Feau N."/>
            <person name="Henrissat B."/>
            <person name="Schoch C.L."/>
            <person name="Horwitz B.A."/>
            <person name="Barry K.W."/>
            <person name="Condon B.J."/>
            <person name="Copeland A.C."/>
            <person name="Dhillon B."/>
            <person name="Glaser F."/>
            <person name="Hesse C.N."/>
            <person name="Kosti I."/>
            <person name="LaButti K."/>
            <person name="Lindquist E.A."/>
            <person name="Lucas S."/>
            <person name="Salamov A.A."/>
            <person name="Bradshaw R.E."/>
            <person name="Ciuffetti L."/>
            <person name="Hamelin R.C."/>
            <person name="Kema G.H.J."/>
            <person name="Lawrence C."/>
            <person name="Scott J.A."/>
            <person name="Spatafora J.W."/>
            <person name="Turgeon B.G."/>
            <person name="de Wit P.J.G.M."/>
            <person name="Zhong S."/>
            <person name="Goodwin S.B."/>
            <person name="Grigoriev I.V."/>
        </authorList>
    </citation>
    <scope>NUCLEOTIDE SEQUENCE [LARGE SCALE GENOMIC DNA]</scope>
    <source>
        <strain evidence="1 2">UAMH 10762</strain>
    </source>
</reference>
<dbReference type="KEGG" id="bcom:BAUCODRAFT_399912"/>
<dbReference type="EMBL" id="KB445552">
    <property type="protein sequence ID" value="EMC99344.1"/>
    <property type="molecule type" value="Genomic_DNA"/>
</dbReference>